<evidence type="ECO:0000256" key="1">
    <source>
        <dbReference type="ARBA" id="ARBA00004123"/>
    </source>
</evidence>
<dbReference type="PANTHER" id="PTHR15989">
    <property type="entry name" value="VEZATIN"/>
    <property type="match status" value="1"/>
</dbReference>
<evidence type="ECO:0000256" key="12">
    <source>
        <dbReference type="ARBA" id="ARBA00023242"/>
    </source>
</evidence>
<evidence type="ECO:0000256" key="2">
    <source>
        <dbReference type="ARBA" id="ARBA00004536"/>
    </source>
</evidence>
<feature type="region of interest" description="Disordered" evidence="13">
    <location>
        <begin position="33"/>
        <end position="53"/>
    </location>
</feature>
<evidence type="ECO:0000256" key="8">
    <source>
        <dbReference type="ARBA" id="ARBA00022949"/>
    </source>
</evidence>
<dbReference type="GO" id="GO:0005886">
    <property type="term" value="C:plasma membrane"/>
    <property type="evidence" value="ECO:0007669"/>
    <property type="project" value="UniProtKB-SubCell"/>
</dbReference>
<reference evidence="16" key="1">
    <citation type="thesis" date="2021" institute="BYU ScholarsArchive" country="Provo, UT, USA">
        <title>Applications of and Algorithms for Genome Assembly and Genomic Analyses with an Emphasis on Marine Teleosts.</title>
        <authorList>
            <person name="Pickett B.D."/>
        </authorList>
    </citation>
    <scope>NUCLEOTIDE SEQUENCE</scope>
    <source>
        <strain evidence="16">HI-2016</strain>
    </source>
</reference>
<keyword evidence="17" id="KW-1185">Reference proteome</keyword>
<comment type="similarity">
    <text evidence="4">Belongs to the vezatin family.</text>
</comment>
<dbReference type="Pfam" id="PF12632">
    <property type="entry name" value="Vezatin"/>
    <property type="match status" value="1"/>
</dbReference>
<evidence type="ECO:0000313" key="17">
    <source>
        <dbReference type="Proteomes" id="UP000824540"/>
    </source>
</evidence>
<feature type="domain" description="Myosin-binding" evidence="15">
    <location>
        <begin position="157"/>
        <end position="457"/>
    </location>
</feature>
<protein>
    <recommendedName>
        <fullName evidence="5">Vezatin</fullName>
    </recommendedName>
</protein>
<evidence type="ECO:0000256" key="11">
    <source>
        <dbReference type="ARBA" id="ARBA00023136"/>
    </source>
</evidence>
<feature type="transmembrane region" description="Helical" evidence="14">
    <location>
        <begin position="174"/>
        <end position="196"/>
    </location>
</feature>
<keyword evidence="7 14" id="KW-0812">Transmembrane</keyword>
<keyword evidence="9 14" id="KW-1133">Transmembrane helix</keyword>
<keyword evidence="6" id="KW-1003">Cell membrane</keyword>
<comment type="caution">
    <text evidence="16">The sequence shown here is derived from an EMBL/GenBank/DDBJ whole genome shotgun (WGS) entry which is preliminary data.</text>
</comment>
<dbReference type="PANTHER" id="PTHR15989:SF5">
    <property type="entry name" value="VEZATIN"/>
    <property type="match status" value="1"/>
</dbReference>
<feature type="transmembrane region" description="Helical" evidence="14">
    <location>
        <begin position="149"/>
        <end position="168"/>
    </location>
</feature>
<evidence type="ECO:0000256" key="13">
    <source>
        <dbReference type="SAM" id="MobiDB-lite"/>
    </source>
</evidence>
<dbReference type="OrthoDB" id="21151at2759"/>
<evidence type="ECO:0000259" key="15">
    <source>
        <dbReference type="Pfam" id="PF12632"/>
    </source>
</evidence>
<evidence type="ECO:0000256" key="6">
    <source>
        <dbReference type="ARBA" id="ARBA00022475"/>
    </source>
</evidence>
<dbReference type="GO" id="GO:0098609">
    <property type="term" value="P:cell-cell adhesion"/>
    <property type="evidence" value="ECO:0007669"/>
    <property type="project" value="InterPro"/>
</dbReference>
<comment type="subcellular location">
    <subcellularLocation>
        <location evidence="2">Cell junction</location>
        <location evidence="2">Adherens junction</location>
    </subcellularLocation>
    <subcellularLocation>
        <location evidence="3">Cell membrane</location>
        <topology evidence="3">Multi-pass membrane protein</topology>
    </subcellularLocation>
    <subcellularLocation>
        <location evidence="1">Nucleus</location>
    </subcellularLocation>
</comment>
<evidence type="ECO:0000256" key="9">
    <source>
        <dbReference type="ARBA" id="ARBA00022989"/>
    </source>
</evidence>
<proteinExistence type="inferred from homology"/>
<gene>
    <name evidence="16" type="ORF">JZ751_008913</name>
</gene>
<dbReference type="GO" id="GO:0005912">
    <property type="term" value="C:adherens junction"/>
    <property type="evidence" value="ECO:0007669"/>
    <property type="project" value="UniProtKB-SubCell"/>
</dbReference>
<dbReference type="InterPro" id="IPR026858">
    <property type="entry name" value="Vezatin"/>
</dbReference>
<keyword evidence="11 14" id="KW-0472">Membrane</keyword>
<dbReference type="InterPro" id="IPR026859">
    <property type="entry name" value="Myosin-bd"/>
</dbReference>
<evidence type="ECO:0000256" key="5">
    <source>
        <dbReference type="ARBA" id="ARBA00018125"/>
    </source>
</evidence>
<accession>A0A8T2P0A4</accession>
<evidence type="ECO:0000256" key="14">
    <source>
        <dbReference type="SAM" id="Phobius"/>
    </source>
</evidence>
<dbReference type="GO" id="GO:0017022">
    <property type="term" value="F:myosin binding"/>
    <property type="evidence" value="ECO:0007669"/>
    <property type="project" value="InterPro"/>
</dbReference>
<dbReference type="Proteomes" id="UP000824540">
    <property type="component" value="Unassembled WGS sequence"/>
</dbReference>
<dbReference type="EMBL" id="JAFBMS010000017">
    <property type="protein sequence ID" value="KAG9345769.1"/>
    <property type="molecule type" value="Genomic_DNA"/>
</dbReference>
<keyword evidence="8" id="KW-0965">Cell junction</keyword>
<organism evidence="16 17">
    <name type="scientific">Albula glossodonta</name>
    <name type="common">roundjaw bonefish</name>
    <dbReference type="NCBI Taxonomy" id="121402"/>
    <lineage>
        <taxon>Eukaryota</taxon>
        <taxon>Metazoa</taxon>
        <taxon>Chordata</taxon>
        <taxon>Craniata</taxon>
        <taxon>Vertebrata</taxon>
        <taxon>Euteleostomi</taxon>
        <taxon>Actinopterygii</taxon>
        <taxon>Neopterygii</taxon>
        <taxon>Teleostei</taxon>
        <taxon>Albuliformes</taxon>
        <taxon>Albulidae</taxon>
        <taxon>Albula</taxon>
    </lineage>
</organism>
<sequence length="469" mass="52405">MTEEFDEEVVFENSPLFQYLQDLGHTDFEACPTVSQEEEPGAGGEEGSFPQDVPSPPREGLFWRLADGLWRQSLLHQGSVTESLEKKLDVNFRQYSLRTILEQDVLLQEDVELIELLDPSILSVGSSSSPDHASATAPPAPRFLATPSLWDFSVLTAFVAVLLALRSLGDGPGLVLLVPWAVALAGFLMLRGAGLWRTACLQRTLRAGGSQLERLAQDSRAFTGLVRKSLRLVQETEVISRGFTLVSAACPFNRAGHPRSQQLLGLRKASYRTLRSAFRASRLATCHMLKSYPMNSEIDNVTNYVSTVPLKELGLGLGEEHLSDEQVQELTDDYSLPALKVLFQLWVGQSSEFFRRLALLLSPNQEDRRERGGDDESACRERRETRLMHQVVAEVTGPLRCALSGCLSDLQRSYDFHRYFETQHQSQGSDRARSARQKCRELNSLHTSVRSLQLHLKALLNECVPLTPL</sequence>
<evidence type="ECO:0000256" key="7">
    <source>
        <dbReference type="ARBA" id="ARBA00022692"/>
    </source>
</evidence>
<keyword evidence="12" id="KW-0539">Nucleus</keyword>
<evidence type="ECO:0000256" key="3">
    <source>
        <dbReference type="ARBA" id="ARBA00004651"/>
    </source>
</evidence>
<keyword evidence="10" id="KW-0175">Coiled coil</keyword>
<name>A0A8T2P0A4_9TELE</name>
<evidence type="ECO:0000256" key="10">
    <source>
        <dbReference type="ARBA" id="ARBA00023054"/>
    </source>
</evidence>
<dbReference type="AlphaFoldDB" id="A0A8T2P0A4"/>
<evidence type="ECO:0000313" key="16">
    <source>
        <dbReference type="EMBL" id="KAG9345769.1"/>
    </source>
</evidence>
<evidence type="ECO:0000256" key="4">
    <source>
        <dbReference type="ARBA" id="ARBA00007245"/>
    </source>
</evidence>
<dbReference type="GO" id="GO:0005634">
    <property type="term" value="C:nucleus"/>
    <property type="evidence" value="ECO:0007669"/>
    <property type="project" value="UniProtKB-SubCell"/>
</dbReference>